<dbReference type="Proteomes" id="UP001233271">
    <property type="component" value="Chromosome 4"/>
</dbReference>
<evidence type="ECO:0000313" key="1">
    <source>
        <dbReference type="EMBL" id="BEI92217.1"/>
    </source>
</evidence>
<dbReference type="EMBL" id="AP028215">
    <property type="protein sequence ID" value="BEI92217.1"/>
    <property type="molecule type" value="Genomic_DNA"/>
</dbReference>
<evidence type="ECO:0000313" key="2">
    <source>
        <dbReference type="Proteomes" id="UP001233271"/>
    </source>
</evidence>
<keyword evidence="2" id="KW-1185">Reference proteome</keyword>
<dbReference type="AlphaFoldDB" id="A0AA48L5A7"/>
<organism evidence="1 2">
    <name type="scientific">Cutaneotrichosporon cavernicola</name>
    <dbReference type="NCBI Taxonomy" id="279322"/>
    <lineage>
        <taxon>Eukaryota</taxon>
        <taxon>Fungi</taxon>
        <taxon>Dikarya</taxon>
        <taxon>Basidiomycota</taxon>
        <taxon>Agaricomycotina</taxon>
        <taxon>Tremellomycetes</taxon>
        <taxon>Trichosporonales</taxon>
        <taxon>Trichosporonaceae</taxon>
        <taxon>Cutaneotrichosporon</taxon>
    </lineage>
</organism>
<accession>A0AA48L5A7</accession>
<name>A0AA48L5A7_9TREE</name>
<gene>
    <name evidence="1" type="ORF">CcaverHIS019_0410370</name>
</gene>
<dbReference type="KEGG" id="ccac:CcaHIS019_0410370"/>
<reference evidence="1" key="1">
    <citation type="journal article" date="2023" name="BMC Genomics">
        <title>Chromosome-level genome assemblies of Cutaneotrichosporon spp. (Trichosporonales, Basidiomycota) reveal imbalanced evolution between nucleotide sequences and chromosome synteny.</title>
        <authorList>
            <person name="Kobayashi Y."/>
            <person name="Kayamori A."/>
            <person name="Aoki K."/>
            <person name="Shiwa Y."/>
            <person name="Matsutani M."/>
            <person name="Fujita N."/>
            <person name="Sugita T."/>
            <person name="Iwasaki W."/>
            <person name="Tanaka N."/>
            <person name="Takashima M."/>
        </authorList>
    </citation>
    <scope>NUCLEOTIDE SEQUENCE</scope>
    <source>
        <strain evidence="1">HIS019</strain>
    </source>
</reference>
<proteinExistence type="predicted"/>
<dbReference type="GeneID" id="85496087"/>
<sequence length="86" mass="9646">MWNNENQLEIPAYSHINPEGIEVWEQLKFGPAVQLELPEGSSASANRGPECVIRVQVVPGAVTLLNERTPHDRLEEVTHSAKRMVM</sequence>
<dbReference type="RefSeq" id="XP_060457482.1">
    <property type="nucleotide sequence ID" value="XM_060600938.1"/>
</dbReference>
<protein>
    <submittedName>
        <fullName evidence="1">Uncharacterized protein</fullName>
    </submittedName>
</protein>